<dbReference type="Gene3D" id="3.40.1490.10">
    <property type="entry name" value="Bit1"/>
    <property type="match status" value="1"/>
</dbReference>
<dbReference type="PANTHER" id="PTHR12649">
    <property type="entry name" value="PEPTIDYL-TRNA HYDROLASE 2"/>
    <property type="match status" value="1"/>
</dbReference>
<evidence type="ECO:0000256" key="1">
    <source>
        <dbReference type="ARBA" id="ARBA00013260"/>
    </source>
</evidence>
<comment type="similarity">
    <text evidence="3">Belongs to the PTH2 family.</text>
</comment>
<sequence>MPKLFHMQGVPPLLHQTIMKQVIVVNAALKLPKGKLAAQVAHAAIGAFLEASAQAQQAWLEEGMPKLVLKDNSAEELIELQTLALQGHIPACLIRDAGRTVVPTGTVTCLGLGPADDTEIDVLTGKLKLLN</sequence>
<dbReference type="InterPro" id="IPR002833">
    <property type="entry name" value="PTH2"/>
</dbReference>
<evidence type="ECO:0000256" key="4">
    <source>
        <dbReference type="ARBA" id="ARBA00048707"/>
    </source>
</evidence>
<dbReference type="InterPro" id="IPR023476">
    <property type="entry name" value="Pep_tRNA_hydro_II_dom_sf"/>
</dbReference>
<evidence type="ECO:0000313" key="5">
    <source>
        <dbReference type="EMBL" id="AFK79261.1"/>
    </source>
</evidence>
<dbReference type="AlphaFoldDB" id="I3VIQ5"/>
<keyword evidence="2 5" id="KW-0378">Hydrolase</keyword>
<dbReference type="Pfam" id="PF01981">
    <property type="entry name" value="PTH2"/>
    <property type="match status" value="1"/>
</dbReference>
<proteinExistence type="inferred from homology"/>
<reference evidence="5" key="1">
    <citation type="submission" date="2012-04" db="EMBL/GenBank/DDBJ databases">
        <title>Characterization of mineral phosphate solubilization trait from soil metagenome.</title>
        <authorList>
            <person name="Chhabra S."/>
            <person name="Brazil D."/>
            <person name="Morrissey J."/>
            <person name="Burke J."/>
            <person name="O'Gara F."/>
            <person name="Dowling D."/>
        </authorList>
    </citation>
    <scope>NUCLEOTIDE SEQUENCE</scope>
</reference>
<protein>
    <recommendedName>
        <fullName evidence="1">peptidyl-tRNA hydrolase</fullName>
        <ecNumber evidence="1">3.1.1.29</ecNumber>
    </recommendedName>
</protein>
<evidence type="ECO:0000256" key="2">
    <source>
        <dbReference type="ARBA" id="ARBA00022801"/>
    </source>
</evidence>
<name>I3VIQ5_9BACT</name>
<dbReference type="EC" id="3.1.1.29" evidence="1"/>
<dbReference type="NCBIfam" id="TIGR00283">
    <property type="entry name" value="arch_pth2"/>
    <property type="match status" value="1"/>
</dbReference>
<dbReference type="NCBIfam" id="NF003314">
    <property type="entry name" value="PRK04322.1"/>
    <property type="match status" value="1"/>
</dbReference>
<dbReference type="GO" id="GO:0005829">
    <property type="term" value="C:cytosol"/>
    <property type="evidence" value="ECO:0007669"/>
    <property type="project" value="TreeGrafter"/>
</dbReference>
<accession>I3VIQ5</accession>
<dbReference type="PANTHER" id="PTHR12649:SF11">
    <property type="entry name" value="PEPTIDYL-TRNA HYDROLASE 2, MITOCHONDRIAL"/>
    <property type="match status" value="1"/>
</dbReference>
<dbReference type="SUPFAM" id="SSF102462">
    <property type="entry name" value="Peptidyl-tRNA hydrolase II"/>
    <property type="match status" value="1"/>
</dbReference>
<evidence type="ECO:0000256" key="3">
    <source>
        <dbReference type="ARBA" id="ARBA00038050"/>
    </source>
</evidence>
<dbReference type="GO" id="GO:0004045">
    <property type="term" value="F:peptidyl-tRNA hydrolase activity"/>
    <property type="evidence" value="ECO:0007669"/>
    <property type="project" value="UniProtKB-EC"/>
</dbReference>
<dbReference type="FunFam" id="3.40.1490.10:FF:000002">
    <property type="entry name" value="Peptidyl-tRNA hydrolase 2, mitochondrial"/>
    <property type="match status" value="1"/>
</dbReference>
<organism evidence="5">
    <name type="scientific">uncultured bacterium F41-01</name>
    <dbReference type="NCBI Taxonomy" id="1191437"/>
    <lineage>
        <taxon>Bacteria</taxon>
        <taxon>environmental samples</taxon>
    </lineage>
</organism>
<comment type="catalytic activity">
    <reaction evidence="4">
        <text>an N-acyl-L-alpha-aminoacyl-tRNA + H2O = an N-acyl-L-amino acid + a tRNA + H(+)</text>
        <dbReference type="Rhea" id="RHEA:54448"/>
        <dbReference type="Rhea" id="RHEA-COMP:10123"/>
        <dbReference type="Rhea" id="RHEA-COMP:13883"/>
        <dbReference type="ChEBI" id="CHEBI:15377"/>
        <dbReference type="ChEBI" id="CHEBI:15378"/>
        <dbReference type="ChEBI" id="CHEBI:59874"/>
        <dbReference type="ChEBI" id="CHEBI:78442"/>
        <dbReference type="ChEBI" id="CHEBI:138191"/>
        <dbReference type="EC" id="3.1.1.29"/>
    </reaction>
</comment>
<dbReference type="EMBL" id="JQ970528">
    <property type="protein sequence ID" value="AFK79261.1"/>
    <property type="molecule type" value="Genomic_DNA"/>
</dbReference>